<evidence type="ECO:0000256" key="4">
    <source>
        <dbReference type="ARBA" id="ARBA00020295"/>
    </source>
</evidence>
<dbReference type="PANTHER" id="PTHR32438:SF5">
    <property type="entry name" value="4-ALPHA-GLUCANOTRANSFERASE DPE1, CHLOROPLASTIC_AMYLOPLASTIC"/>
    <property type="match status" value="1"/>
</dbReference>
<evidence type="ECO:0000313" key="13">
    <source>
        <dbReference type="Proteomes" id="UP000604475"/>
    </source>
</evidence>
<dbReference type="InterPro" id="IPR003385">
    <property type="entry name" value="Glyco_hydro_77"/>
</dbReference>
<dbReference type="EMBL" id="JAEACQ010000122">
    <property type="protein sequence ID" value="MBL7625974.1"/>
    <property type="molecule type" value="Genomic_DNA"/>
</dbReference>
<feature type="domain" description="MalQ N-terminal beta-sandwich" evidence="11">
    <location>
        <begin position="96"/>
        <end position="192"/>
    </location>
</feature>
<reference evidence="12" key="1">
    <citation type="submission" date="2020-12" db="EMBL/GenBank/DDBJ databases">
        <title>Genomic characterization of non-nitrogen-fixing Frankia strains.</title>
        <authorList>
            <person name="Carlos-Shanley C."/>
            <person name="Guerra T."/>
            <person name="Hahn D."/>
        </authorList>
    </citation>
    <scope>NUCLEOTIDE SEQUENCE</scope>
    <source>
        <strain evidence="12">CN6</strain>
    </source>
</reference>
<dbReference type="InterPro" id="IPR048458">
    <property type="entry name" value="MalQ_N"/>
</dbReference>
<evidence type="ECO:0000259" key="11">
    <source>
        <dbReference type="Pfam" id="PF21226"/>
    </source>
</evidence>
<keyword evidence="13" id="KW-1185">Reference proteome</keyword>
<evidence type="ECO:0000256" key="10">
    <source>
        <dbReference type="SAM" id="MobiDB-lite"/>
    </source>
</evidence>
<dbReference type="Proteomes" id="UP000604475">
    <property type="component" value="Unassembled WGS sequence"/>
</dbReference>
<dbReference type="Pfam" id="PF21226">
    <property type="entry name" value="MalQ_N"/>
    <property type="match status" value="1"/>
</dbReference>
<dbReference type="EC" id="2.4.1.25" evidence="3"/>
<evidence type="ECO:0000256" key="9">
    <source>
        <dbReference type="ARBA" id="ARBA00031501"/>
    </source>
</evidence>
<gene>
    <name evidence="12" type="ORF">I7412_02025</name>
</gene>
<proteinExistence type="inferred from homology"/>
<keyword evidence="7" id="KW-0119">Carbohydrate metabolism</keyword>
<evidence type="ECO:0000256" key="7">
    <source>
        <dbReference type="ARBA" id="ARBA00023277"/>
    </source>
</evidence>
<evidence type="ECO:0000313" key="12">
    <source>
        <dbReference type="EMBL" id="MBL7625974.1"/>
    </source>
</evidence>
<feature type="region of interest" description="Disordered" evidence="10">
    <location>
        <begin position="1"/>
        <end position="30"/>
    </location>
</feature>
<evidence type="ECO:0000256" key="8">
    <source>
        <dbReference type="ARBA" id="ARBA00031423"/>
    </source>
</evidence>
<evidence type="ECO:0000256" key="3">
    <source>
        <dbReference type="ARBA" id="ARBA00012560"/>
    </source>
</evidence>
<evidence type="ECO:0000256" key="5">
    <source>
        <dbReference type="ARBA" id="ARBA00022676"/>
    </source>
</evidence>
<name>A0A937REJ7_9ACTN</name>
<dbReference type="SUPFAM" id="SSF51445">
    <property type="entry name" value="(Trans)glycosidases"/>
    <property type="match status" value="1"/>
</dbReference>
<keyword evidence="5" id="KW-0328">Glycosyltransferase</keyword>
<evidence type="ECO:0000256" key="2">
    <source>
        <dbReference type="ARBA" id="ARBA00005684"/>
    </source>
</evidence>
<evidence type="ECO:0000256" key="6">
    <source>
        <dbReference type="ARBA" id="ARBA00022679"/>
    </source>
</evidence>
<dbReference type="AlphaFoldDB" id="A0A937REJ7"/>
<dbReference type="Gene3D" id="3.20.20.80">
    <property type="entry name" value="Glycosidases"/>
    <property type="match status" value="1"/>
</dbReference>
<dbReference type="InterPro" id="IPR017853">
    <property type="entry name" value="GH"/>
</dbReference>
<comment type="similarity">
    <text evidence="2">Belongs to the disproportionating enzyme family.</text>
</comment>
<dbReference type="GO" id="GO:0004134">
    <property type="term" value="F:4-alpha-glucanotransferase activity"/>
    <property type="evidence" value="ECO:0007669"/>
    <property type="project" value="UniProtKB-EC"/>
</dbReference>
<comment type="catalytic activity">
    <reaction evidence="1">
        <text>Transfers a segment of a (1-&gt;4)-alpha-D-glucan to a new position in an acceptor, which may be glucose or a (1-&gt;4)-alpha-D-glucan.</text>
        <dbReference type="EC" id="2.4.1.25"/>
    </reaction>
</comment>
<evidence type="ECO:0000256" key="1">
    <source>
        <dbReference type="ARBA" id="ARBA00000439"/>
    </source>
</evidence>
<feature type="region of interest" description="Disordered" evidence="10">
    <location>
        <begin position="297"/>
        <end position="334"/>
    </location>
</feature>
<comment type="caution">
    <text evidence="12">The sequence shown here is derived from an EMBL/GenBank/DDBJ whole genome shotgun (WGS) entry which is preliminary data.</text>
</comment>
<dbReference type="GO" id="GO:0005975">
    <property type="term" value="P:carbohydrate metabolic process"/>
    <property type="evidence" value="ECO:0007669"/>
    <property type="project" value="InterPro"/>
</dbReference>
<organism evidence="12 13">
    <name type="scientific">Frankia nepalensis</name>
    <dbReference type="NCBI Taxonomy" id="1836974"/>
    <lineage>
        <taxon>Bacteria</taxon>
        <taxon>Bacillati</taxon>
        <taxon>Actinomycetota</taxon>
        <taxon>Actinomycetes</taxon>
        <taxon>Frankiales</taxon>
        <taxon>Frankiaceae</taxon>
        <taxon>Frankia</taxon>
    </lineage>
</organism>
<dbReference type="Pfam" id="PF02446">
    <property type="entry name" value="Glyco_hydro_77"/>
    <property type="match status" value="1"/>
</dbReference>
<dbReference type="PANTHER" id="PTHR32438">
    <property type="entry name" value="4-ALPHA-GLUCANOTRANSFERASE DPE1, CHLOROPLASTIC/AMYLOPLASTIC"/>
    <property type="match status" value="1"/>
</dbReference>
<sequence length="801" mass="83289">MAGVTSPHRDPHDPAGPDPDPAPAPSAEATDGLEPALAELAAAHGVATGYLDARETPVAVPAVAVRRVLELLGVDPADPAAALAAAQDAPWRRLAPPSVVVRASAPRPVVLRLPARLVEREPGAVVDCLLEPAGGGTPVPVELGPAGERHVLDGERLVAVPALLPAGLGLGDHVLRVRAGGREATTQVVAVPDRVPGSAQGRMWGWMVQLYALRSAGSWGIGDFADLATLSAWSGSAAGGHADVLLVNPLHAAAPTLPVQPSPYYPTSRRFLSPLYLRPEHTPEYAAADAATRAAVDGHAAAARKARPGDDGARPPRSQRARGTTASVASVARAPSSADGEFGPLIDRDAVWEAKQAALELLFAVSAGGRADGEPSAESVAAADDELTEFATWCALAERHGPDWRAWPAPLRDRDPAALAAARAELAGRVAFHRWLQERAEAQVGAAQDAARAAGMRVGVVHDLAVGVDPGGADTWAGRDAYTTGASIGAPPDTFNQQGQDWGLPPWRPDRLAETGYAPLRQMVAAVLARGGGLRVDHILGLFRLWYIPAGAGAANGTYVRYDAEAMLGVIALEAARAGAVIVGEDLGTVEPTVATTLTDVGVLGSSVLWFENDADGAPLPPDAWRARTMASVTTHDLPTAAGFLLGEHVRARAERGLLTRPVADEAAEWRAARGRLLTHLRAHGLLAEPAGPAAEAGPVGEAGEDLDPALVRAAALGMHRLLVATPARIVLAAPGDAVGDRHQPNLPGTVDSYPNWRLPVRDEQGVPVTVEDLMTDERVARLVEVLGQVRAHPDDAAPRT</sequence>
<protein>
    <recommendedName>
        <fullName evidence="4">4-alpha-glucanotransferase</fullName>
        <ecNumber evidence="3">2.4.1.25</ecNumber>
    </recommendedName>
    <alternativeName>
        <fullName evidence="8">Amylomaltase</fullName>
    </alternativeName>
    <alternativeName>
        <fullName evidence="9">Disproportionating enzyme</fullName>
    </alternativeName>
</protein>
<accession>A0A937REJ7</accession>
<keyword evidence="6" id="KW-0808">Transferase</keyword>